<dbReference type="InterPro" id="IPR036412">
    <property type="entry name" value="HAD-like_sf"/>
</dbReference>
<dbReference type="Proteomes" id="UP001139450">
    <property type="component" value="Unassembled WGS sequence"/>
</dbReference>
<evidence type="ECO:0000313" key="1">
    <source>
        <dbReference type="EMBL" id="MCJ8208942.1"/>
    </source>
</evidence>
<dbReference type="EMBL" id="JALJEJ010000002">
    <property type="protein sequence ID" value="MCJ8208942.1"/>
    <property type="molecule type" value="Genomic_DNA"/>
</dbReference>
<evidence type="ECO:0000313" key="2">
    <source>
        <dbReference type="Proteomes" id="UP001139450"/>
    </source>
</evidence>
<proteinExistence type="predicted"/>
<dbReference type="CDD" id="cd02603">
    <property type="entry name" value="HAD_sEH-N_like"/>
    <property type="match status" value="1"/>
</dbReference>
<dbReference type="RefSeq" id="WP_245128777.1">
    <property type="nucleotide sequence ID" value="NZ_JALJEJ010000002.1"/>
</dbReference>
<dbReference type="Pfam" id="PF13419">
    <property type="entry name" value="HAD_2"/>
    <property type="match status" value="1"/>
</dbReference>
<gene>
    <name evidence="1" type="ORF">MUY27_04425</name>
</gene>
<dbReference type="InterPro" id="IPR023198">
    <property type="entry name" value="PGP-like_dom2"/>
</dbReference>
<dbReference type="InterPro" id="IPR023214">
    <property type="entry name" value="HAD_sf"/>
</dbReference>
<dbReference type="Gene3D" id="3.40.50.1000">
    <property type="entry name" value="HAD superfamily/HAD-like"/>
    <property type="match status" value="1"/>
</dbReference>
<dbReference type="InterPro" id="IPR006439">
    <property type="entry name" value="HAD-SF_hydro_IA"/>
</dbReference>
<sequence length="212" mass="24602">MSTAIKNIIFDYGNVIFAIDFKRVQQALKDIGINDVDAFYGHLQQDPIFDLLERGQITAAEFRARIRERAGNPDLTDEQIDKAWNSILIGIAEGNHDLLLRVKEHYRTFLLSNINEIHYNYIMDYLKREFDFEGNDHLFEKVYYSHFTGLRKPEHALFKRVLEENGLEASETLFIDDSPQHIASAQQLGIQTFLMTAPDTLQKYFERNGLLG</sequence>
<name>A0A9X1X0E9_9SPHI</name>
<dbReference type="Gene3D" id="1.10.150.240">
    <property type="entry name" value="Putative phosphatase, domain 2"/>
    <property type="match status" value="1"/>
</dbReference>
<dbReference type="NCBIfam" id="TIGR01509">
    <property type="entry name" value="HAD-SF-IA-v3"/>
    <property type="match status" value="1"/>
</dbReference>
<dbReference type="SFLD" id="SFLDG01129">
    <property type="entry name" value="C1.5:_HAD__Beta-PGM__Phosphata"/>
    <property type="match status" value="1"/>
</dbReference>
<reference evidence="1" key="1">
    <citation type="submission" date="2022-04" db="EMBL/GenBank/DDBJ databases">
        <title>Mucilaginibacter sp. RS28 isolated from freshwater.</title>
        <authorList>
            <person name="Ko S.-R."/>
        </authorList>
    </citation>
    <scope>NUCLEOTIDE SEQUENCE</scope>
    <source>
        <strain evidence="1">RS28</strain>
    </source>
</reference>
<accession>A0A9X1X0E9</accession>
<dbReference type="PANTHER" id="PTHR43611">
    <property type="entry name" value="ALPHA-D-GLUCOSE 1-PHOSPHATE PHOSPHATASE"/>
    <property type="match status" value="1"/>
</dbReference>
<dbReference type="InterPro" id="IPR041492">
    <property type="entry name" value="HAD_2"/>
</dbReference>
<dbReference type="PANTHER" id="PTHR43611:SF3">
    <property type="entry name" value="FLAVIN MONONUCLEOTIDE HYDROLASE 1, CHLOROPLATIC"/>
    <property type="match status" value="1"/>
</dbReference>
<organism evidence="1 2">
    <name type="scientific">Mucilaginibacter straminoryzae</name>
    <dbReference type="NCBI Taxonomy" id="2932774"/>
    <lineage>
        <taxon>Bacteria</taxon>
        <taxon>Pseudomonadati</taxon>
        <taxon>Bacteroidota</taxon>
        <taxon>Sphingobacteriia</taxon>
        <taxon>Sphingobacteriales</taxon>
        <taxon>Sphingobacteriaceae</taxon>
        <taxon>Mucilaginibacter</taxon>
    </lineage>
</organism>
<dbReference type="SFLD" id="SFLDS00003">
    <property type="entry name" value="Haloacid_Dehalogenase"/>
    <property type="match status" value="1"/>
</dbReference>
<protein>
    <submittedName>
        <fullName evidence="1">HAD family phosphatase</fullName>
    </submittedName>
</protein>
<comment type="caution">
    <text evidence="1">The sequence shown here is derived from an EMBL/GenBank/DDBJ whole genome shotgun (WGS) entry which is preliminary data.</text>
</comment>
<dbReference type="AlphaFoldDB" id="A0A9X1X0E9"/>
<dbReference type="SUPFAM" id="SSF56784">
    <property type="entry name" value="HAD-like"/>
    <property type="match status" value="1"/>
</dbReference>
<keyword evidence="2" id="KW-1185">Reference proteome</keyword>